<dbReference type="Proteomes" id="UP001383192">
    <property type="component" value="Unassembled WGS sequence"/>
</dbReference>
<feature type="region of interest" description="Disordered" evidence="1">
    <location>
        <begin position="1"/>
        <end position="87"/>
    </location>
</feature>
<protein>
    <submittedName>
        <fullName evidence="2">Uncharacterized protein</fullName>
    </submittedName>
</protein>
<feature type="region of interest" description="Disordered" evidence="1">
    <location>
        <begin position="588"/>
        <end position="625"/>
    </location>
</feature>
<feature type="region of interest" description="Disordered" evidence="1">
    <location>
        <begin position="390"/>
        <end position="409"/>
    </location>
</feature>
<feature type="region of interest" description="Disordered" evidence="1">
    <location>
        <begin position="231"/>
        <end position="309"/>
    </location>
</feature>
<name>A0AAW0CBE2_9AGAR</name>
<evidence type="ECO:0000256" key="1">
    <source>
        <dbReference type="SAM" id="MobiDB-lite"/>
    </source>
</evidence>
<feature type="compositionally biased region" description="Low complexity" evidence="1">
    <location>
        <begin position="53"/>
        <end position="62"/>
    </location>
</feature>
<reference evidence="2 3" key="1">
    <citation type="submission" date="2024-01" db="EMBL/GenBank/DDBJ databases">
        <title>A draft genome for a cacao thread blight-causing isolate of Paramarasmius palmivorus.</title>
        <authorList>
            <person name="Baruah I.K."/>
            <person name="Bukari Y."/>
            <person name="Amoako-Attah I."/>
            <person name="Meinhardt L.W."/>
            <person name="Bailey B.A."/>
            <person name="Cohen S.P."/>
        </authorList>
    </citation>
    <scope>NUCLEOTIDE SEQUENCE [LARGE SCALE GENOMIC DNA]</scope>
    <source>
        <strain evidence="2 3">GH-12</strain>
    </source>
</reference>
<comment type="caution">
    <text evidence="2">The sequence shown here is derived from an EMBL/GenBank/DDBJ whole genome shotgun (WGS) entry which is preliminary data.</text>
</comment>
<feature type="compositionally biased region" description="Polar residues" evidence="1">
    <location>
        <begin position="9"/>
        <end position="29"/>
    </location>
</feature>
<evidence type="ECO:0000313" key="2">
    <source>
        <dbReference type="EMBL" id="KAK7036595.1"/>
    </source>
</evidence>
<dbReference type="EMBL" id="JAYKXP010000050">
    <property type="protein sequence ID" value="KAK7036595.1"/>
    <property type="molecule type" value="Genomic_DNA"/>
</dbReference>
<evidence type="ECO:0000313" key="3">
    <source>
        <dbReference type="Proteomes" id="UP001383192"/>
    </source>
</evidence>
<feature type="compositionally biased region" description="Basic and acidic residues" evidence="1">
    <location>
        <begin position="588"/>
        <end position="597"/>
    </location>
</feature>
<feature type="region of interest" description="Disordered" evidence="1">
    <location>
        <begin position="177"/>
        <end position="199"/>
    </location>
</feature>
<proteinExistence type="predicted"/>
<sequence length="727" mass="79361">MPTARKTAIQHSRSEGNLDSGNDHSSQGATERDAVQRSRSQKSVIVLEDSDNDSSASVVSVSRKARPRSSKIAPVHSFGSVESDDEVHVPVRDRRPKNVELKPKTKVVEKEKARGEVLVPSSDVDEEVLSGADSDDNTPEPFVVVDRKRRPIMDDKLSHISSIQLIPLNVAKMSKAVSGATDEPVTPKSGGRRIGTRVRKPTAKALDASGEHGDLLSNLPERLDEKLEDLDGAVGQGTPRPDSTYVPTKPRGTVKSRSVRPKRGSEKKQPSSPVGSDVEMGSPPRASPPWSGEFRSLTDSEEELPSPTLVLARKKVPTKILPPTSKVVEPVVSDGPVVARTVASVETADRMKASVAEQPRKALTVKPSGSSAKEQGSVVTKAVFSAVVPFPDDEDDGGSADEEIDSPGLTEDPLLDVDHIHPDLLELYQSLSWINGLRRSRFIGYPNTEDAFDDFAAASYGGISDTSSPRVRGKFVRSVLFIEYKDFKNPARVPLATFSRHWECLRVPRGDGNRNAALVMTGVCMQSFVAQGREVGSSYVKQLHVRPIENDWVVFQANVGTYFNDDRLHAPGRRSLLVFQTKREGWSPRQFDRDNDKLASTPYSSPSKDTGSKARSGGQSSTAEQSNVGIDIAKVNILERGAPPYRLFDEGIPIYDGRTKPGQKGFRFEAGDWENYTQLPVYPHPEVELSSLLTVVFTLTGFRGTTNVHHTVHFNALFAIVLGKVDG</sequence>
<feature type="compositionally biased region" description="Basic residues" evidence="1">
    <location>
        <begin position="190"/>
        <end position="199"/>
    </location>
</feature>
<dbReference type="AlphaFoldDB" id="A0AAW0CBE2"/>
<feature type="compositionally biased region" description="Acidic residues" evidence="1">
    <location>
        <begin position="391"/>
        <end position="405"/>
    </location>
</feature>
<gene>
    <name evidence="2" type="ORF">VNI00_011528</name>
</gene>
<organism evidence="2 3">
    <name type="scientific">Paramarasmius palmivorus</name>
    <dbReference type="NCBI Taxonomy" id="297713"/>
    <lineage>
        <taxon>Eukaryota</taxon>
        <taxon>Fungi</taxon>
        <taxon>Dikarya</taxon>
        <taxon>Basidiomycota</taxon>
        <taxon>Agaricomycotina</taxon>
        <taxon>Agaricomycetes</taxon>
        <taxon>Agaricomycetidae</taxon>
        <taxon>Agaricales</taxon>
        <taxon>Marasmiineae</taxon>
        <taxon>Marasmiaceae</taxon>
        <taxon>Paramarasmius</taxon>
    </lineage>
</organism>
<feature type="compositionally biased region" description="Basic residues" evidence="1">
    <location>
        <begin position="252"/>
        <end position="262"/>
    </location>
</feature>
<keyword evidence="3" id="KW-1185">Reference proteome</keyword>
<accession>A0AAW0CBE2</accession>